<dbReference type="Proteomes" id="UP001249851">
    <property type="component" value="Unassembled WGS sequence"/>
</dbReference>
<dbReference type="InterPro" id="IPR036056">
    <property type="entry name" value="Fibrinogen-like_C"/>
</dbReference>
<organism evidence="1 2">
    <name type="scientific">Acropora cervicornis</name>
    <name type="common">Staghorn coral</name>
    <dbReference type="NCBI Taxonomy" id="6130"/>
    <lineage>
        <taxon>Eukaryota</taxon>
        <taxon>Metazoa</taxon>
        <taxon>Cnidaria</taxon>
        <taxon>Anthozoa</taxon>
        <taxon>Hexacorallia</taxon>
        <taxon>Scleractinia</taxon>
        <taxon>Astrocoeniina</taxon>
        <taxon>Acroporidae</taxon>
        <taxon>Acropora</taxon>
    </lineage>
</organism>
<sequence length="224" mass="25217">MGIAKVYKNCSEAPRKTGKFQILDKQSQAFPVFCDQVKNGGGWTMVFKVLKGVTQPPVGPLWNSNETLAENVTTALDTTGNYLGHYKNRIVNNWQEFHPNEARVALYKNGSEVLSMLFKALGTDKLNWFSQAKLLSSPWSDLKTVISLQHFDITGSYQRYFEISHFYGGCLRDVGWLVVGNGSCPWEIHGNNSLSIRFSKLKRSNNWNDFANVGVADVLAVFIR</sequence>
<dbReference type="SUPFAM" id="SSF56496">
    <property type="entry name" value="Fibrinogen C-terminal domain-like"/>
    <property type="match status" value="1"/>
</dbReference>
<dbReference type="AlphaFoldDB" id="A0AAD9QAP0"/>
<dbReference type="InterPro" id="IPR014716">
    <property type="entry name" value="Fibrinogen_a/b/g_C_1"/>
</dbReference>
<keyword evidence="2" id="KW-1185">Reference proteome</keyword>
<dbReference type="EMBL" id="JARQWQ010000048">
    <property type="protein sequence ID" value="KAK2557745.1"/>
    <property type="molecule type" value="Genomic_DNA"/>
</dbReference>
<protein>
    <recommendedName>
        <fullName evidence="3">Fibrinogen C-terminal domain-containing protein</fullName>
    </recommendedName>
</protein>
<reference evidence="1" key="2">
    <citation type="journal article" date="2023" name="Science">
        <title>Genomic signatures of disease resistance in endangered staghorn corals.</title>
        <authorList>
            <person name="Vollmer S.V."/>
            <person name="Selwyn J.D."/>
            <person name="Despard B.A."/>
            <person name="Roesel C.L."/>
        </authorList>
    </citation>
    <scope>NUCLEOTIDE SEQUENCE</scope>
    <source>
        <strain evidence="1">K2</strain>
    </source>
</reference>
<comment type="caution">
    <text evidence="1">The sequence shown here is derived from an EMBL/GenBank/DDBJ whole genome shotgun (WGS) entry which is preliminary data.</text>
</comment>
<accession>A0AAD9QAP0</accession>
<dbReference type="Gene3D" id="3.90.215.10">
    <property type="entry name" value="Gamma Fibrinogen, chain A, domain 1"/>
    <property type="match status" value="1"/>
</dbReference>
<evidence type="ECO:0000313" key="1">
    <source>
        <dbReference type="EMBL" id="KAK2557745.1"/>
    </source>
</evidence>
<name>A0AAD9QAP0_ACRCE</name>
<proteinExistence type="predicted"/>
<reference evidence="1" key="1">
    <citation type="journal article" date="2023" name="G3 (Bethesda)">
        <title>Whole genome assembly and annotation of the endangered Caribbean coral Acropora cervicornis.</title>
        <authorList>
            <person name="Selwyn J.D."/>
            <person name="Vollmer S.V."/>
        </authorList>
    </citation>
    <scope>NUCLEOTIDE SEQUENCE</scope>
    <source>
        <strain evidence="1">K2</strain>
    </source>
</reference>
<evidence type="ECO:0008006" key="3">
    <source>
        <dbReference type="Google" id="ProtNLM"/>
    </source>
</evidence>
<evidence type="ECO:0000313" key="2">
    <source>
        <dbReference type="Proteomes" id="UP001249851"/>
    </source>
</evidence>
<gene>
    <name evidence="1" type="ORF">P5673_020110</name>
</gene>